<dbReference type="Pfam" id="PF00685">
    <property type="entry name" value="Sulfotransfer_1"/>
    <property type="match status" value="1"/>
</dbReference>
<feature type="region of interest" description="Disordered" evidence="4">
    <location>
        <begin position="18"/>
        <end position="37"/>
    </location>
</feature>
<gene>
    <name evidence="6" type="ORF">CDL15_Pgr015312</name>
    <name evidence="7" type="ORF">CRG98_000010</name>
</gene>
<protein>
    <recommendedName>
        <fullName evidence="3">Sulfotransferase</fullName>
        <ecNumber evidence="3">2.8.2.-</ecNumber>
    </recommendedName>
</protein>
<dbReference type="Gene3D" id="3.40.50.300">
    <property type="entry name" value="P-loop containing nucleotide triphosphate hydrolases"/>
    <property type="match status" value="1"/>
</dbReference>
<dbReference type="PANTHER" id="PTHR11783">
    <property type="entry name" value="SULFOTRANSFERASE SULT"/>
    <property type="match status" value="1"/>
</dbReference>
<evidence type="ECO:0000313" key="8">
    <source>
        <dbReference type="Proteomes" id="UP000197138"/>
    </source>
</evidence>
<keyword evidence="9" id="KW-1185">Reference proteome</keyword>
<dbReference type="EC" id="2.8.2.-" evidence="3"/>
<dbReference type="EMBL" id="PGOL01000001">
    <property type="protein sequence ID" value="PKI79535.1"/>
    <property type="molecule type" value="Genomic_DNA"/>
</dbReference>
<evidence type="ECO:0000313" key="6">
    <source>
        <dbReference type="EMBL" id="OWM65887.1"/>
    </source>
</evidence>
<dbReference type="EMBL" id="MTKT01005556">
    <property type="protein sequence ID" value="OWM65887.1"/>
    <property type="molecule type" value="Genomic_DNA"/>
</dbReference>
<dbReference type="Proteomes" id="UP000197138">
    <property type="component" value="Unassembled WGS sequence"/>
</dbReference>
<reference evidence="7 9" key="3">
    <citation type="submission" date="2017-11" db="EMBL/GenBank/DDBJ databases">
        <title>De-novo sequencing of pomegranate (Punica granatum L.) genome.</title>
        <authorList>
            <person name="Akparov Z."/>
            <person name="Amiraslanov A."/>
            <person name="Hajiyeva S."/>
            <person name="Abbasov M."/>
            <person name="Kaur K."/>
            <person name="Hamwieh A."/>
            <person name="Solovyev V."/>
            <person name="Salamov A."/>
            <person name="Braich B."/>
            <person name="Kosarev P."/>
            <person name="Mahmoud A."/>
            <person name="Hajiyev E."/>
            <person name="Babayeva S."/>
            <person name="Izzatullayeva V."/>
            <person name="Mammadov A."/>
            <person name="Mammadov A."/>
            <person name="Sharifova S."/>
            <person name="Ojaghi J."/>
            <person name="Eynullazada K."/>
            <person name="Bayramov B."/>
            <person name="Abdulazimova A."/>
            <person name="Shahmuradov I."/>
        </authorList>
    </citation>
    <scope>NUCLEOTIDE SEQUENCE [LARGE SCALE GENOMIC DNA]</scope>
    <source>
        <strain evidence="7">AG2017</strain>
        <strain evidence="9">cv. AG2017</strain>
        <tissue evidence="7">Leaf</tissue>
    </source>
</reference>
<reference evidence="8" key="1">
    <citation type="journal article" date="2017" name="Plant J.">
        <title>The pomegranate (Punica granatum L.) genome and the genomics of punicalagin biosynthesis.</title>
        <authorList>
            <person name="Qin G."/>
            <person name="Xu C."/>
            <person name="Ming R."/>
            <person name="Tang H."/>
            <person name="Guyot R."/>
            <person name="Kramer E.M."/>
            <person name="Hu Y."/>
            <person name="Yi X."/>
            <person name="Qi Y."/>
            <person name="Xu X."/>
            <person name="Gao Z."/>
            <person name="Pan H."/>
            <person name="Jian J."/>
            <person name="Tian Y."/>
            <person name="Yue Z."/>
            <person name="Xu Y."/>
        </authorList>
    </citation>
    <scope>NUCLEOTIDE SEQUENCE [LARGE SCALE GENOMIC DNA]</scope>
    <source>
        <strain evidence="8">cv. Dabenzi</strain>
    </source>
</reference>
<feature type="domain" description="Sulfotransferase" evidence="5">
    <location>
        <begin position="80"/>
        <end position="339"/>
    </location>
</feature>
<keyword evidence="2 3" id="KW-0808">Transferase</keyword>
<comment type="similarity">
    <text evidence="1 3">Belongs to the sulfotransferase 1 family.</text>
</comment>
<dbReference type="Proteomes" id="UP000233551">
    <property type="component" value="Unassembled WGS sequence"/>
</dbReference>
<organism evidence="6 8">
    <name type="scientific">Punica granatum</name>
    <name type="common">Pomegranate</name>
    <dbReference type="NCBI Taxonomy" id="22663"/>
    <lineage>
        <taxon>Eukaryota</taxon>
        <taxon>Viridiplantae</taxon>
        <taxon>Streptophyta</taxon>
        <taxon>Embryophyta</taxon>
        <taxon>Tracheophyta</taxon>
        <taxon>Spermatophyta</taxon>
        <taxon>Magnoliopsida</taxon>
        <taxon>eudicotyledons</taxon>
        <taxon>Gunneridae</taxon>
        <taxon>Pentapetalae</taxon>
        <taxon>rosids</taxon>
        <taxon>malvids</taxon>
        <taxon>Myrtales</taxon>
        <taxon>Lythraceae</taxon>
        <taxon>Punica</taxon>
    </lineage>
</organism>
<dbReference type="AlphaFoldDB" id="A0A218VZ64"/>
<evidence type="ECO:0000256" key="4">
    <source>
        <dbReference type="SAM" id="MobiDB-lite"/>
    </source>
</evidence>
<sequence>MSSVSIEKPDLEEEIIDDAESFDHRKESDDPGNDDLVTISSLPKERGYLTDYFYQFQGFWYDQHFLRGAIWAQAHFKAQPTDIVLATYPKTGLTWLKALAFATMNRARLENCPLLTKNPHDCVPYIEFQAYEKDPISALESLPQPRLLSTHIPYNSLPGSVLASNCKIVCITRDPKDMFVSMLSFLSKIKVGNKEPISKDEAFGLFCNGVSLVGPLWDHVLGYWRASKESPERVLFLKYEDLKKGTLGNVEKLAEFLGCPFSSREKENGVMEEIVRFCSIDSLKKLEVNKRGFYHMGQESGVTVETGAFFRKGEVGDSKNHLSEEMVRRIDQITKDKFEPYGLKY</sequence>
<evidence type="ECO:0000259" key="5">
    <source>
        <dbReference type="Pfam" id="PF00685"/>
    </source>
</evidence>
<name>A0A218VZ64_PUNGR</name>
<dbReference type="SUPFAM" id="SSF52540">
    <property type="entry name" value="P-loop containing nucleoside triphosphate hydrolases"/>
    <property type="match status" value="1"/>
</dbReference>
<comment type="caution">
    <text evidence="6">The sequence shown here is derived from an EMBL/GenBank/DDBJ whole genome shotgun (WGS) entry which is preliminary data.</text>
</comment>
<evidence type="ECO:0000256" key="2">
    <source>
        <dbReference type="ARBA" id="ARBA00022679"/>
    </source>
</evidence>
<evidence type="ECO:0000313" key="7">
    <source>
        <dbReference type="EMBL" id="PKI79535.1"/>
    </source>
</evidence>
<reference evidence="6" key="2">
    <citation type="submission" date="2017-06" db="EMBL/GenBank/DDBJ databases">
        <title>The pomegranate genome and the genomics of punicalagin biosynthesis.</title>
        <authorList>
            <person name="Xu C."/>
        </authorList>
    </citation>
    <scope>NUCLEOTIDE SEQUENCE [LARGE SCALE GENOMIC DNA]</scope>
    <source>
        <tissue evidence="6">Fresh leaf</tissue>
    </source>
</reference>
<dbReference type="GO" id="GO:0008146">
    <property type="term" value="F:sulfotransferase activity"/>
    <property type="evidence" value="ECO:0007669"/>
    <property type="project" value="InterPro"/>
</dbReference>
<proteinExistence type="inferred from homology"/>
<evidence type="ECO:0000313" key="9">
    <source>
        <dbReference type="Proteomes" id="UP000233551"/>
    </source>
</evidence>
<accession>A0A218VZ64</accession>
<dbReference type="InterPro" id="IPR000863">
    <property type="entry name" value="Sulfotransferase_dom"/>
</dbReference>
<evidence type="ECO:0000256" key="1">
    <source>
        <dbReference type="ARBA" id="ARBA00005771"/>
    </source>
</evidence>
<evidence type="ECO:0000256" key="3">
    <source>
        <dbReference type="RuleBase" id="RU361155"/>
    </source>
</evidence>
<dbReference type="InterPro" id="IPR027417">
    <property type="entry name" value="P-loop_NTPase"/>
</dbReference>